<reference evidence="2 3" key="1">
    <citation type="submission" date="2019-07" db="EMBL/GenBank/DDBJ databases">
        <title>De Novo Assembly of kiwifruit Actinidia rufa.</title>
        <authorList>
            <person name="Sugita-Konishi S."/>
            <person name="Sato K."/>
            <person name="Mori E."/>
            <person name="Abe Y."/>
            <person name="Kisaki G."/>
            <person name="Hamano K."/>
            <person name="Suezawa K."/>
            <person name="Otani M."/>
            <person name="Fukuda T."/>
            <person name="Manabe T."/>
            <person name="Gomi K."/>
            <person name="Tabuchi M."/>
            <person name="Akimitsu K."/>
            <person name="Kataoka I."/>
        </authorList>
    </citation>
    <scope>NUCLEOTIDE SEQUENCE [LARGE SCALE GENOMIC DNA]</scope>
    <source>
        <strain evidence="3">cv. Fuchu</strain>
    </source>
</reference>
<evidence type="ECO:0000256" key="1">
    <source>
        <dbReference type="SAM" id="MobiDB-lite"/>
    </source>
</evidence>
<feature type="region of interest" description="Disordered" evidence="1">
    <location>
        <begin position="55"/>
        <end position="81"/>
    </location>
</feature>
<organism evidence="2 3">
    <name type="scientific">Actinidia rufa</name>
    <dbReference type="NCBI Taxonomy" id="165716"/>
    <lineage>
        <taxon>Eukaryota</taxon>
        <taxon>Viridiplantae</taxon>
        <taxon>Streptophyta</taxon>
        <taxon>Embryophyta</taxon>
        <taxon>Tracheophyta</taxon>
        <taxon>Spermatophyta</taxon>
        <taxon>Magnoliopsida</taxon>
        <taxon>eudicotyledons</taxon>
        <taxon>Gunneridae</taxon>
        <taxon>Pentapetalae</taxon>
        <taxon>asterids</taxon>
        <taxon>Ericales</taxon>
        <taxon>Actinidiaceae</taxon>
        <taxon>Actinidia</taxon>
    </lineage>
</organism>
<dbReference type="EMBL" id="BJWL01000003">
    <property type="protein sequence ID" value="GFY84612.1"/>
    <property type="molecule type" value="Genomic_DNA"/>
</dbReference>
<name>A0A7J0EE53_9ERIC</name>
<comment type="caution">
    <text evidence="2">The sequence shown here is derived from an EMBL/GenBank/DDBJ whole genome shotgun (WGS) entry which is preliminary data.</text>
</comment>
<keyword evidence="3" id="KW-1185">Reference proteome</keyword>
<sequence length="99" mass="11062">MEPEPEPLPKGYSAAATAVAPPSKLSHSTESLKLERQLLRVPFEHYKKTIRANHRTVNKEMSPSFLLSSPPPANCRRKKPFSPSILSSPGYMASKERFV</sequence>
<proteinExistence type="predicted"/>
<accession>A0A7J0EE53</accession>
<feature type="region of interest" description="Disordered" evidence="1">
    <location>
        <begin position="1"/>
        <end position="30"/>
    </location>
</feature>
<dbReference type="Proteomes" id="UP000585474">
    <property type="component" value="Unassembled WGS sequence"/>
</dbReference>
<evidence type="ECO:0000313" key="2">
    <source>
        <dbReference type="EMBL" id="GFY84612.1"/>
    </source>
</evidence>
<dbReference type="AlphaFoldDB" id="A0A7J0EE53"/>
<protein>
    <submittedName>
        <fullName evidence="2">LisH/CRA/RING-U-box domains-containing protein</fullName>
    </submittedName>
</protein>
<gene>
    <name evidence="2" type="ORF">Acr_03g0013860</name>
</gene>
<evidence type="ECO:0000313" key="3">
    <source>
        <dbReference type="Proteomes" id="UP000585474"/>
    </source>
</evidence>
<dbReference type="OrthoDB" id="1933455at2759"/>